<dbReference type="Pfam" id="PF09678">
    <property type="entry name" value="Caa3_CtaG"/>
    <property type="match status" value="1"/>
</dbReference>
<keyword evidence="3" id="KW-0812">Transmembrane</keyword>
<evidence type="ECO:0000313" key="6">
    <source>
        <dbReference type="EMBL" id="SDC25981.1"/>
    </source>
</evidence>
<evidence type="ECO:0000256" key="3">
    <source>
        <dbReference type="ARBA" id="ARBA00022692"/>
    </source>
</evidence>
<keyword evidence="5" id="KW-0472">Membrane</keyword>
<evidence type="ECO:0000256" key="5">
    <source>
        <dbReference type="ARBA" id="ARBA00023136"/>
    </source>
</evidence>
<dbReference type="Proteomes" id="UP000199494">
    <property type="component" value="Unassembled WGS sequence"/>
</dbReference>
<dbReference type="STRING" id="530584.SAMN05421630_1011024"/>
<evidence type="ECO:0000256" key="2">
    <source>
        <dbReference type="ARBA" id="ARBA00022475"/>
    </source>
</evidence>
<reference evidence="6 7" key="1">
    <citation type="submission" date="2016-10" db="EMBL/GenBank/DDBJ databases">
        <authorList>
            <person name="de Groot N.N."/>
        </authorList>
    </citation>
    <scope>NUCLEOTIDE SEQUENCE [LARGE SCALE GENOMIC DNA]</scope>
    <source>
        <strain evidence="6 7">CGMCC 4.5506</strain>
    </source>
</reference>
<accession>A0A1G6K567</accession>
<protein>
    <submittedName>
        <fullName evidence="6">Putative copper resistance protein D</fullName>
    </submittedName>
</protein>
<evidence type="ECO:0000256" key="4">
    <source>
        <dbReference type="ARBA" id="ARBA00022989"/>
    </source>
</evidence>
<keyword evidence="7" id="KW-1185">Reference proteome</keyword>
<keyword evidence="2" id="KW-1003">Cell membrane</keyword>
<dbReference type="InterPro" id="IPR019108">
    <property type="entry name" value="Caa3_assmbl_CtaG-rel"/>
</dbReference>
<evidence type="ECO:0000256" key="1">
    <source>
        <dbReference type="ARBA" id="ARBA00004651"/>
    </source>
</evidence>
<dbReference type="AlphaFoldDB" id="A0A1G6K567"/>
<sequence length="636" mass="66812">MLSGGVAGLLVVLGVVALGGDVYAPLGDSDPGALTSYGFAVVRFVATGAGVVCGGAVAFAAFVVPSPGTDGLSADAYASVRLAGVAGLLWTLGALLAVPFSAADISGQPVGKVLAGGLLDSVDAVEEAKAWLIVAAIAAVVTGLCWCALRWRTVVAAFALTMVGLLAPVVAGHAAVGAWHDVMTNALVWHVPSASVWVGALVALLAQYRRGGSVDGAVLRRYDRLVLVCAAVVGLSGAVAGLTGARPENLGSTAYGVLLVAHAGVFAVLVVVLLFVRRRRGSSGVSRLRLLLAEAVLLGVSLGASLGLTHLVLPSFLTDPPTVHETILGYDLDAAPALLDLVAGWRFDLVLGTVAVLATAAYLAGVRSLRRRGDHWPVGRAVAWCAGWVAVLVVTSSGLGKYAPGAFSLHMVAHMTLNMLAPVLLVLGGPVTLALRVLPASGRLGPAGPREWLVALMHSRFARLLAHPAVAAPMFVGSFYVLYFSGLFGQAMQYHWGHQLMNVHFLISGYLFYWLVIGVDRPPRPLPHLVRLGMLFAVMPFHAFFGVIVMNTQTVIGETFYRYLSVPWLDDLLADQRLGGGIAWATGEIPMVIVVVALLVQWSRADEREARRKDRAGDDEFEAYNAMLADLAARRR</sequence>
<organism evidence="6 7">
    <name type="scientific">Prauserella marina</name>
    <dbReference type="NCBI Taxonomy" id="530584"/>
    <lineage>
        <taxon>Bacteria</taxon>
        <taxon>Bacillati</taxon>
        <taxon>Actinomycetota</taxon>
        <taxon>Actinomycetes</taxon>
        <taxon>Pseudonocardiales</taxon>
        <taxon>Pseudonocardiaceae</taxon>
        <taxon>Prauserella</taxon>
    </lineage>
</organism>
<dbReference type="EMBL" id="FMZE01000001">
    <property type="protein sequence ID" value="SDC25981.1"/>
    <property type="molecule type" value="Genomic_DNA"/>
</dbReference>
<name>A0A1G6K567_9PSEU</name>
<proteinExistence type="predicted"/>
<evidence type="ECO:0000313" key="7">
    <source>
        <dbReference type="Proteomes" id="UP000199494"/>
    </source>
</evidence>
<comment type="subcellular location">
    <subcellularLocation>
        <location evidence="1">Cell membrane</location>
        <topology evidence="1">Multi-pass membrane protein</topology>
    </subcellularLocation>
</comment>
<gene>
    <name evidence="6" type="ORF">SAMN05421630_1011024</name>
</gene>
<keyword evidence="4" id="KW-1133">Transmembrane helix</keyword>
<dbReference type="GO" id="GO:0005886">
    <property type="term" value="C:plasma membrane"/>
    <property type="evidence" value="ECO:0007669"/>
    <property type="project" value="UniProtKB-SubCell"/>
</dbReference>
<dbReference type="OrthoDB" id="5241646at2"/>